<protein>
    <recommendedName>
        <fullName evidence="5">[Ribosomal protein bS18]-alanine N-acetyltransferase</fullName>
        <ecNumber evidence="5">2.3.1.266</ecNumber>
    </recommendedName>
</protein>
<dbReference type="Pfam" id="PF00583">
    <property type="entry name" value="Acetyltransf_1"/>
    <property type="match status" value="1"/>
</dbReference>
<evidence type="ECO:0000313" key="7">
    <source>
        <dbReference type="EMBL" id="PIB25660.1"/>
    </source>
</evidence>
<dbReference type="InterPro" id="IPR000182">
    <property type="entry name" value="GNAT_dom"/>
</dbReference>
<sequence length="138" mass="15111">MDTARLAEIHAACFETPRPWSAVEFDALLASKAVFICQKPDGFIMGRIVADEAELLTIAVLPKAQRNGIGSQLMQAFETQVSDGNVGRVFLEVSAENAAAIALYHKFGFEQAGLRHGYYSTPERKKADALVMVKHQSN</sequence>
<evidence type="ECO:0000256" key="3">
    <source>
        <dbReference type="ARBA" id="ARBA00022679"/>
    </source>
</evidence>
<dbReference type="Gene3D" id="3.40.630.30">
    <property type="match status" value="1"/>
</dbReference>
<dbReference type="OrthoDB" id="9804026at2"/>
<keyword evidence="4" id="KW-0012">Acyltransferase</keyword>
<accession>A0A2G5K9U9</accession>
<proteinExistence type="inferred from homology"/>
<comment type="caution">
    <text evidence="7">The sequence shown here is derived from an EMBL/GenBank/DDBJ whole genome shotgun (WGS) entry which is preliminary data.</text>
</comment>
<keyword evidence="8" id="KW-1185">Reference proteome</keyword>
<dbReference type="NCBIfam" id="TIGR01575">
    <property type="entry name" value="rimI"/>
    <property type="match status" value="1"/>
</dbReference>
<comment type="function">
    <text evidence="5">Acetylates the N-terminal alanine of ribosomal protein bS18.</text>
</comment>
<dbReference type="AlphaFoldDB" id="A0A2G5K9U9"/>
<name>A0A2G5K9U9_9RHOB</name>
<dbReference type="EC" id="2.3.1.266" evidence="5"/>
<keyword evidence="3 7" id="KW-0808">Transferase</keyword>
<dbReference type="InterPro" id="IPR006464">
    <property type="entry name" value="AcTrfase_RimI/Ard1"/>
</dbReference>
<dbReference type="EMBL" id="MDGM01000009">
    <property type="protein sequence ID" value="PIB25660.1"/>
    <property type="molecule type" value="Genomic_DNA"/>
</dbReference>
<comment type="subcellular location">
    <subcellularLocation>
        <location evidence="5">Cytoplasm</location>
    </subcellularLocation>
</comment>
<dbReference type="InterPro" id="IPR016181">
    <property type="entry name" value="Acyl_CoA_acyltransferase"/>
</dbReference>
<evidence type="ECO:0000256" key="5">
    <source>
        <dbReference type="RuleBase" id="RU363094"/>
    </source>
</evidence>
<evidence type="ECO:0000256" key="2">
    <source>
        <dbReference type="ARBA" id="ARBA00022490"/>
    </source>
</evidence>
<dbReference type="SUPFAM" id="SSF55729">
    <property type="entry name" value="Acyl-CoA N-acyltransferases (Nat)"/>
    <property type="match status" value="1"/>
</dbReference>
<dbReference type="CDD" id="cd04301">
    <property type="entry name" value="NAT_SF"/>
    <property type="match status" value="1"/>
</dbReference>
<organism evidence="7 8">
    <name type="scientific">Paramylibacter kogurei</name>
    <dbReference type="NCBI Taxonomy" id="1889778"/>
    <lineage>
        <taxon>Bacteria</taxon>
        <taxon>Pseudomonadati</taxon>
        <taxon>Pseudomonadota</taxon>
        <taxon>Alphaproteobacteria</taxon>
        <taxon>Rhodobacterales</taxon>
        <taxon>Paracoccaceae</taxon>
        <taxon>Paramylibacter</taxon>
    </lineage>
</organism>
<feature type="domain" description="N-acetyltransferase" evidence="6">
    <location>
        <begin position="1"/>
        <end position="137"/>
    </location>
</feature>
<dbReference type="GO" id="GO:0008999">
    <property type="term" value="F:protein-N-terminal-alanine acetyltransferase activity"/>
    <property type="evidence" value="ECO:0007669"/>
    <property type="project" value="UniProtKB-EC"/>
</dbReference>
<comment type="similarity">
    <text evidence="1 5">Belongs to the acetyltransferase family. RimI subfamily.</text>
</comment>
<keyword evidence="2 5" id="KW-0963">Cytoplasm</keyword>
<evidence type="ECO:0000313" key="8">
    <source>
        <dbReference type="Proteomes" id="UP000231516"/>
    </source>
</evidence>
<reference evidence="7 8" key="1">
    <citation type="submission" date="2016-08" db="EMBL/GenBank/DDBJ databases">
        <title>Draft genome of Amylibacter sp. strain 4G11.</title>
        <authorList>
            <person name="Wong S.-K."/>
            <person name="Hamasaki K."/>
            <person name="Yoshizawa S."/>
        </authorList>
    </citation>
    <scope>NUCLEOTIDE SEQUENCE [LARGE SCALE GENOMIC DNA]</scope>
    <source>
        <strain evidence="7 8">4G11</strain>
    </source>
</reference>
<dbReference type="InterPro" id="IPR050680">
    <property type="entry name" value="YpeA/RimI_acetyltransf"/>
</dbReference>
<evidence type="ECO:0000259" key="6">
    <source>
        <dbReference type="PROSITE" id="PS51186"/>
    </source>
</evidence>
<comment type="catalytic activity">
    <reaction evidence="5">
        <text>N-terminal L-alanyl-[ribosomal protein bS18] + acetyl-CoA = N-terminal N(alpha)-acetyl-L-alanyl-[ribosomal protein bS18] + CoA + H(+)</text>
        <dbReference type="Rhea" id="RHEA:43756"/>
        <dbReference type="Rhea" id="RHEA-COMP:10676"/>
        <dbReference type="Rhea" id="RHEA-COMP:10677"/>
        <dbReference type="ChEBI" id="CHEBI:15378"/>
        <dbReference type="ChEBI" id="CHEBI:57287"/>
        <dbReference type="ChEBI" id="CHEBI:57288"/>
        <dbReference type="ChEBI" id="CHEBI:64718"/>
        <dbReference type="ChEBI" id="CHEBI:83683"/>
        <dbReference type="EC" id="2.3.1.266"/>
    </reaction>
</comment>
<dbReference type="PANTHER" id="PTHR43420:SF12">
    <property type="entry name" value="N-ACETYLTRANSFERASE DOMAIN-CONTAINING PROTEIN"/>
    <property type="match status" value="1"/>
</dbReference>
<dbReference type="PANTHER" id="PTHR43420">
    <property type="entry name" value="ACETYLTRANSFERASE"/>
    <property type="match status" value="1"/>
</dbReference>
<dbReference type="PROSITE" id="PS51186">
    <property type="entry name" value="GNAT"/>
    <property type="match status" value="1"/>
</dbReference>
<evidence type="ECO:0000256" key="1">
    <source>
        <dbReference type="ARBA" id="ARBA00005395"/>
    </source>
</evidence>
<evidence type="ECO:0000256" key="4">
    <source>
        <dbReference type="ARBA" id="ARBA00023315"/>
    </source>
</evidence>
<dbReference type="GO" id="GO:0005737">
    <property type="term" value="C:cytoplasm"/>
    <property type="evidence" value="ECO:0007669"/>
    <property type="project" value="UniProtKB-SubCell"/>
</dbReference>
<dbReference type="RefSeq" id="WP_099592044.1">
    <property type="nucleotide sequence ID" value="NZ_MDGM01000009.1"/>
</dbReference>
<dbReference type="Proteomes" id="UP000231516">
    <property type="component" value="Unassembled WGS sequence"/>
</dbReference>
<gene>
    <name evidence="7" type="ORF">BFP76_00565</name>
</gene>